<dbReference type="GO" id="GO:0005783">
    <property type="term" value="C:endoplasmic reticulum"/>
    <property type="evidence" value="ECO:0007669"/>
    <property type="project" value="TreeGrafter"/>
</dbReference>
<dbReference type="InterPro" id="IPR011333">
    <property type="entry name" value="SKP1/BTB/POZ_sf"/>
</dbReference>
<feature type="domain" description="BTB" evidence="1">
    <location>
        <begin position="9"/>
        <end position="113"/>
    </location>
</feature>
<dbReference type="AlphaFoldDB" id="A0AAV7NJI3"/>
<reference evidence="2" key="1">
    <citation type="journal article" date="2022" name="bioRxiv">
        <title>Sequencing and chromosome-scale assembly of the giantPleurodeles waltlgenome.</title>
        <authorList>
            <person name="Brown T."/>
            <person name="Elewa A."/>
            <person name="Iarovenko S."/>
            <person name="Subramanian E."/>
            <person name="Araus A.J."/>
            <person name="Petzold A."/>
            <person name="Susuki M."/>
            <person name="Suzuki K.-i.T."/>
            <person name="Hayashi T."/>
            <person name="Toyoda A."/>
            <person name="Oliveira C."/>
            <person name="Osipova E."/>
            <person name="Leigh N.D."/>
            <person name="Simon A."/>
            <person name="Yun M.H."/>
        </authorList>
    </citation>
    <scope>NUCLEOTIDE SEQUENCE</scope>
    <source>
        <strain evidence="2">20211129_DDA</strain>
        <tissue evidence="2">Liver</tissue>
    </source>
</reference>
<accession>A0AAV7NJI3</accession>
<dbReference type="SMART" id="SM00225">
    <property type="entry name" value="BTB"/>
    <property type="match status" value="1"/>
</dbReference>
<evidence type="ECO:0000313" key="2">
    <source>
        <dbReference type="EMBL" id="KAJ1114814.1"/>
    </source>
</evidence>
<keyword evidence="3" id="KW-1185">Reference proteome</keyword>
<sequence length="257" mass="28240">MSSSGGSEQPVTLNVGGQRFSTLPSTLRRVPDSRLARMLDGAADSDLKPLGGGQFFVDRDGGLFALVLDYLRAGGQLCLPVGFRDYERLRREAEFYGLPALAELLAPEGALRPRPELLELRFMLQEGRGFFRLFCSNSGTLEAFAARLSLFVSEQPPQAGGMPWGAAHRPLVPMPLQRPSHHDLIFQCGTELSPTGDQFGARYVSIKPDERKLINGTNVLGLIIDILLKEGFHLMSGVQDAFIPEGQRGRPEAIRDY</sequence>
<dbReference type="Pfam" id="PF02214">
    <property type="entry name" value="BTB_2"/>
    <property type="match status" value="1"/>
</dbReference>
<comment type="caution">
    <text evidence="2">The sequence shown here is derived from an EMBL/GenBank/DDBJ whole genome shotgun (WGS) entry which is preliminary data.</text>
</comment>
<dbReference type="GO" id="GO:0051260">
    <property type="term" value="P:protein homooligomerization"/>
    <property type="evidence" value="ECO:0007669"/>
    <property type="project" value="InterPro"/>
</dbReference>
<organism evidence="2 3">
    <name type="scientific">Pleurodeles waltl</name>
    <name type="common">Iberian ribbed newt</name>
    <dbReference type="NCBI Taxonomy" id="8319"/>
    <lineage>
        <taxon>Eukaryota</taxon>
        <taxon>Metazoa</taxon>
        <taxon>Chordata</taxon>
        <taxon>Craniata</taxon>
        <taxon>Vertebrata</taxon>
        <taxon>Euteleostomi</taxon>
        <taxon>Amphibia</taxon>
        <taxon>Batrachia</taxon>
        <taxon>Caudata</taxon>
        <taxon>Salamandroidea</taxon>
        <taxon>Salamandridae</taxon>
        <taxon>Pleurodelinae</taxon>
        <taxon>Pleurodeles</taxon>
    </lineage>
</organism>
<evidence type="ECO:0000259" key="1">
    <source>
        <dbReference type="SMART" id="SM00225"/>
    </source>
</evidence>
<dbReference type="Gene3D" id="3.30.710.10">
    <property type="entry name" value="Potassium Channel Kv1.1, Chain A"/>
    <property type="match status" value="1"/>
</dbReference>
<evidence type="ECO:0000313" key="3">
    <source>
        <dbReference type="Proteomes" id="UP001066276"/>
    </source>
</evidence>
<dbReference type="InterPro" id="IPR003131">
    <property type="entry name" value="T1-type_BTB"/>
</dbReference>
<dbReference type="PANTHER" id="PTHR14499:SF5">
    <property type="entry name" value="POTASSIUM CHANNEL REGULATORY PROTEIN"/>
    <property type="match status" value="1"/>
</dbReference>
<dbReference type="SUPFAM" id="SSF54695">
    <property type="entry name" value="POZ domain"/>
    <property type="match status" value="1"/>
</dbReference>
<proteinExistence type="predicted"/>
<dbReference type="EMBL" id="JANPWB010000012">
    <property type="protein sequence ID" value="KAJ1114814.1"/>
    <property type="molecule type" value="Genomic_DNA"/>
</dbReference>
<dbReference type="InterPro" id="IPR000210">
    <property type="entry name" value="BTB/POZ_dom"/>
</dbReference>
<dbReference type="Proteomes" id="UP001066276">
    <property type="component" value="Chromosome 8"/>
</dbReference>
<gene>
    <name evidence="2" type="ORF">NDU88_003045</name>
</gene>
<protein>
    <recommendedName>
        <fullName evidence="1">BTB domain-containing protein</fullName>
    </recommendedName>
</protein>
<name>A0AAV7NJI3_PLEWA</name>
<dbReference type="PANTHER" id="PTHR14499">
    <property type="entry name" value="POTASSIUM CHANNEL TETRAMERIZATION DOMAIN-CONTAINING"/>
    <property type="match status" value="1"/>
</dbReference>